<keyword evidence="6 8" id="KW-0539">Nucleus</keyword>
<protein>
    <recommendedName>
        <fullName evidence="8">KRR1 small subunit processome component</fullName>
    </recommendedName>
    <alternativeName>
        <fullName evidence="8">KRR-R motif-containing protein 1</fullName>
    </alternativeName>
</protein>
<dbReference type="InterPro" id="IPR036612">
    <property type="entry name" value="KH_dom_type_1_sf"/>
</dbReference>
<dbReference type="InterPro" id="IPR048550">
    <property type="entry name" value="KRR1-like_KH1_euk"/>
</dbReference>
<dbReference type="OMA" id="TPDIDKW"/>
<comment type="subcellular location">
    <subcellularLocation>
        <location evidence="1 8">Nucleus</location>
        <location evidence="1 8">Nucleolus</location>
    </subcellularLocation>
</comment>
<evidence type="ECO:0000256" key="3">
    <source>
        <dbReference type="ARBA" id="ARBA00022517"/>
    </source>
</evidence>
<dbReference type="KEGG" id="cme:CYME_CMR456C"/>
<dbReference type="GO" id="GO:0006364">
    <property type="term" value="P:rRNA processing"/>
    <property type="evidence" value="ECO:0007669"/>
    <property type="project" value="UniProtKB-KW"/>
</dbReference>
<dbReference type="PIRSF" id="PIRSF006515">
    <property type="entry name" value="KRR1"/>
    <property type="match status" value="1"/>
</dbReference>
<proteinExistence type="inferred from homology"/>
<evidence type="ECO:0000256" key="9">
    <source>
        <dbReference type="SAM" id="MobiDB-lite"/>
    </source>
</evidence>
<dbReference type="SUPFAM" id="SSF54791">
    <property type="entry name" value="Eukaryotic type KH-domain (KH-domain type I)"/>
    <property type="match status" value="1"/>
</dbReference>
<feature type="compositionally biased region" description="Basic and acidic residues" evidence="9">
    <location>
        <begin position="28"/>
        <end position="48"/>
    </location>
</feature>
<evidence type="ECO:0000259" key="10">
    <source>
        <dbReference type="SMART" id="SM00322"/>
    </source>
</evidence>
<name>M1V6Y4_CYAM1</name>
<dbReference type="HOGENOM" id="CLU_040185_0_2_1"/>
<dbReference type="Gene3D" id="3.30.1370.10">
    <property type="entry name" value="K Homology domain, type 1"/>
    <property type="match status" value="2"/>
</dbReference>
<feature type="region of interest" description="Disordered" evidence="9">
    <location>
        <begin position="292"/>
        <end position="351"/>
    </location>
</feature>
<evidence type="ECO:0000256" key="8">
    <source>
        <dbReference type="PIRNR" id="PIRNR006515"/>
    </source>
</evidence>
<dbReference type="CDD" id="cd22393">
    <property type="entry name" value="KH-I_KRR1_rpt1"/>
    <property type="match status" value="1"/>
</dbReference>
<organism evidence="11 12">
    <name type="scientific">Cyanidioschyzon merolae (strain NIES-3377 / 10D)</name>
    <name type="common">Unicellular red alga</name>
    <dbReference type="NCBI Taxonomy" id="280699"/>
    <lineage>
        <taxon>Eukaryota</taxon>
        <taxon>Rhodophyta</taxon>
        <taxon>Bangiophyceae</taxon>
        <taxon>Cyanidiales</taxon>
        <taxon>Cyanidiaceae</taxon>
        <taxon>Cyanidioschyzon</taxon>
    </lineage>
</organism>
<evidence type="ECO:0000256" key="1">
    <source>
        <dbReference type="ARBA" id="ARBA00004604"/>
    </source>
</evidence>
<feature type="region of interest" description="Disordered" evidence="9">
    <location>
        <begin position="1"/>
        <end position="51"/>
    </location>
</feature>
<gene>
    <name evidence="11" type="ORF">CYME_CMR456C</name>
</gene>
<dbReference type="Pfam" id="PF17903">
    <property type="entry name" value="KH_KRR1_1st"/>
    <property type="match status" value="1"/>
</dbReference>
<feature type="region of interest" description="Disordered" evidence="9">
    <location>
        <begin position="244"/>
        <end position="279"/>
    </location>
</feature>
<dbReference type="InterPro" id="IPR048549">
    <property type="entry name" value="KRR1-like_KH2_euk"/>
</dbReference>
<evidence type="ECO:0000256" key="7">
    <source>
        <dbReference type="ARBA" id="ARBA00023274"/>
    </source>
</evidence>
<dbReference type="InterPro" id="IPR041174">
    <property type="entry name" value="KRR1-like_KH1"/>
</dbReference>
<feature type="compositionally biased region" description="Polar residues" evidence="9">
    <location>
        <begin position="1"/>
        <end position="16"/>
    </location>
</feature>
<keyword evidence="12" id="KW-1185">Reference proteome</keyword>
<keyword evidence="5 8" id="KW-0694">RNA-binding</keyword>
<dbReference type="FunFam" id="3.30.1370.10:FF:000014">
    <property type="entry name" value="KRR1 small subunit processome component"/>
    <property type="match status" value="1"/>
</dbReference>
<comment type="subunit">
    <text evidence="8">Component of the ribosomal small subunit (SSU) processome.</text>
</comment>
<dbReference type="PANTHER" id="PTHR12581:SF0">
    <property type="entry name" value="KRR1 SMALL SUBUNIT PROCESSOME COMPONENT HOMOLOG"/>
    <property type="match status" value="1"/>
</dbReference>
<dbReference type="GO" id="GO:0003723">
    <property type="term" value="F:RNA binding"/>
    <property type="evidence" value="ECO:0007669"/>
    <property type="project" value="UniProtKB-KW"/>
</dbReference>
<dbReference type="eggNOG" id="KOG2874">
    <property type="taxonomic scope" value="Eukaryota"/>
</dbReference>
<dbReference type="OrthoDB" id="441223at2759"/>
<comment type="similarity">
    <text evidence="2 8">Belongs to the KRR1 family.</text>
</comment>
<reference evidence="11 12" key="2">
    <citation type="journal article" date="2007" name="BMC Biol.">
        <title>A 100%-complete sequence reveals unusually simple genomic features in the hot-spring red alga Cyanidioschyzon merolae.</title>
        <authorList>
            <person name="Nozaki H."/>
            <person name="Takano H."/>
            <person name="Misumi O."/>
            <person name="Terasawa K."/>
            <person name="Matsuzaki M."/>
            <person name="Maruyama S."/>
            <person name="Nishida K."/>
            <person name="Yagisawa F."/>
            <person name="Yoshida Y."/>
            <person name="Fujiwara T."/>
            <person name="Takio S."/>
            <person name="Tamura K."/>
            <person name="Chung S.J."/>
            <person name="Nakamura S."/>
            <person name="Kuroiwa H."/>
            <person name="Tanaka K."/>
            <person name="Sato N."/>
            <person name="Kuroiwa T."/>
        </authorList>
    </citation>
    <scope>NUCLEOTIDE SEQUENCE [LARGE SCALE GENOMIC DNA]</scope>
    <source>
        <strain evidence="11 12">10D</strain>
    </source>
</reference>
<dbReference type="RefSeq" id="XP_005538661.1">
    <property type="nucleotide sequence ID" value="XM_005538604.1"/>
</dbReference>
<keyword evidence="7 8" id="KW-0687">Ribonucleoprotein</keyword>
<evidence type="ECO:0000256" key="2">
    <source>
        <dbReference type="ARBA" id="ARBA00009344"/>
    </source>
</evidence>
<keyword evidence="4 8" id="KW-0698">rRNA processing</keyword>
<feature type="compositionally biased region" description="Basic and acidic residues" evidence="9">
    <location>
        <begin position="295"/>
        <end position="323"/>
    </location>
</feature>
<dbReference type="Gramene" id="CMR456CT">
    <property type="protein sequence ID" value="CMR456CT"/>
    <property type="gene ID" value="CMR456C"/>
</dbReference>
<dbReference type="CDD" id="cd22394">
    <property type="entry name" value="KH-I_KRR1_rpt2"/>
    <property type="match status" value="1"/>
</dbReference>
<keyword evidence="3 8" id="KW-0690">Ribosome biogenesis</keyword>
<dbReference type="PANTHER" id="PTHR12581">
    <property type="entry name" value="HIV-1 REV BINDING PROTEIN 2, 3"/>
    <property type="match status" value="1"/>
</dbReference>
<dbReference type="Proteomes" id="UP000007014">
    <property type="component" value="Chromosome 18"/>
</dbReference>
<feature type="compositionally biased region" description="Basic residues" evidence="9">
    <location>
        <begin position="245"/>
        <end position="256"/>
    </location>
</feature>
<dbReference type="SMART" id="SM00322">
    <property type="entry name" value="KH"/>
    <property type="match status" value="1"/>
</dbReference>
<comment type="function">
    <text evidence="8">Required for 40S ribosome biogenesis. Involved in nucleolar processing of pre-18S ribosomal RNA and ribosome assembly.</text>
</comment>
<evidence type="ECO:0000313" key="11">
    <source>
        <dbReference type="EMBL" id="BAM82625.1"/>
    </source>
</evidence>
<dbReference type="EMBL" id="AP006500">
    <property type="protein sequence ID" value="BAM82625.1"/>
    <property type="molecule type" value="Genomic_DNA"/>
</dbReference>
<dbReference type="GeneID" id="16996735"/>
<evidence type="ECO:0000313" key="12">
    <source>
        <dbReference type="Proteomes" id="UP000007014"/>
    </source>
</evidence>
<dbReference type="InterPro" id="IPR048548">
    <property type="entry name" value="KRR1-like_KH2"/>
</dbReference>
<reference evidence="11 12" key="1">
    <citation type="journal article" date="2004" name="Nature">
        <title>Genome sequence of the ultrasmall unicellular red alga Cyanidioschyzon merolae 10D.</title>
        <authorList>
            <person name="Matsuzaki M."/>
            <person name="Misumi O."/>
            <person name="Shin-i T."/>
            <person name="Maruyama S."/>
            <person name="Takahara M."/>
            <person name="Miyagishima S."/>
            <person name="Mori T."/>
            <person name="Nishida K."/>
            <person name="Yagisawa F."/>
            <person name="Nishida K."/>
            <person name="Yoshida Y."/>
            <person name="Nishimura Y."/>
            <person name="Nakao S."/>
            <person name="Kobayashi T."/>
            <person name="Momoyama Y."/>
            <person name="Higashiyama T."/>
            <person name="Minoda A."/>
            <person name="Sano M."/>
            <person name="Nomoto H."/>
            <person name="Oishi K."/>
            <person name="Hayashi H."/>
            <person name="Ohta F."/>
            <person name="Nishizaka S."/>
            <person name="Haga S."/>
            <person name="Miura S."/>
            <person name="Morishita T."/>
            <person name="Kabeya Y."/>
            <person name="Terasawa K."/>
            <person name="Suzuki Y."/>
            <person name="Ishii Y."/>
            <person name="Asakawa S."/>
            <person name="Takano H."/>
            <person name="Ohta N."/>
            <person name="Kuroiwa H."/>
            <person name="Tanaka K."/>
            <person name="Shimizu N."/>
            <person name="Sugano S."/>
            <person name="Sato N."/>
            <person name="Nozaki H."/>
            <person name="Ogasawara N."/>
            <person name="Kohara Y."/>
            <person name="Kuroiwa T."/>
        </authorList>
    </citation>
    <scope>NUCLEOTIDE SEQUENCE [LARGE SCALE GENOMIC DNA]</scope>
    <source>
        <strain evidence="11 12">10D</strain>
    </source>
</reference>
<dbReference type="InterPro" id="IPR004087">
    <property type="entry name" value="KH_dom"/>
</dbReference>
<evidence type="ECO:0000256" key="4">
    <source>
        <dbReference type="ARBA" id="ARBA00022552"/>
    </source>
</evidence>
<dbReference type="Pfam" id="PF21800">
    <property type="entry name" value="KH_KRR1_2nd"/>
    <property type="match status" value="1"/>
</dbReference>
<evidence type="ECO:0000256" key="5">
    <source>
        <dbReference type="ARBA" id="ARBA00022884"/>
    </source>
</evidence>
<dbReference type="STRING" id="280699.M1V6Y4"/>
<dbReference type="GO" id="GO:0032040">
    <property type="term" value="C:small-subunit processome"/>
    <property type="evidence" value="ECO:0007669"/>
    <property type="project" value="TreeGrafter"/>
</dbReference>
<dbReference type="FunFam" id="3.30.1370.10:FF:000011">
    <property type="entry name" value="KRR1 small subunit processome component"/>
    <property type="match status" value="1"/>
</dbReference>
<accession>M1V6Y4</accession>
<dbReference type="AlphaFoldDB" id="M1V6Y4"/>
<sequence>MREEQTTGTAQLSEEQVPSKKNRYRKPKPWDSDDIDHWKEDPFSEKDSSGPFLEESSFATLFPAYREQYLRQIWPLVTQHLQKTGIACELNLIEGTMTVRTTRKTYDPFAVFRARDFIKLLARSVPVQQAARILYDEKLYCDIIKISGYVRSRDRFLRRRERLIGPNGSTLKAIELLTNCYVLVQGNTVAAMGDHKGLKQVRRIVEECMQNVHPIYNIKRLMIKRELAKDPELAKENWERFLPQFKKRNQKRRRGKHQTDQQEGGSKAYEPFPPPQRPRKIDLMIESGEYFLTEQQRDQKRKTERERKSEAVALERRKERAKVWDAPSHEQMAQAREKRRRLLEQTSSEAV</sequence>
<evidence type="ECO:0000256" key="6">
    <source>
        <dbReference type="ARBA" id="ARBA00023242"/>
    </source>
</evidence>
<dbReference type="InterPro" id="IPR024166">
    <property type="entry name" value="rRNA_assembly_KRR1"/>
</dbReference>
<feature type="domain" description="K Homology" evidence="10">
    <location>
        <begin position="140"/>
        <end position="210"/>
    </location>
</feature>